<protein>
    <submittedName>
        <fullName evidence="7">Uncharacterized protein</fullName>
    </submittedName>
</protein>
<feature type="non-terminal residue" evidence="7">
    <location>
        <position position="1"/>
    </location>
</feature>
<evidence type="ECO:0000256" key="5">
    <source>
        <dbReference type="SAM" id="Coils"/>
    </source>
</evidence>
<gene>
    <name evidence="7" type="ORF">g.46297</name>
</gene>
<proteinExistence type="predicted"/>
<dbReference type="AlphaFoldDB" id="A0A1B6H6W0"/>
<evidence type="ECO:0000256" key="1">
    <source>
        <dbReference type="ARBA" id="ARBA00004300"/>
    </source>
</evidence>
<evidence type="ECO:0000256" key="4">
    <source>
        <dbReference type="ARBA" id="ARBA00023212"/>
    </source>
</evidence>
<keyword evidence="3 5" id="KW-0175">Coiled coil</keyword>
<evidence type="ECO:0000256" key="3">
    <source>
        <dbReference type="ARBA" id="ARBA00023054"/>
    </source>
</evidence>
<dbReference type="GO" id="GO:0005813">
    <property type="term" value="C:centrosome"/>
    <property type="evidence" value="ECO:0007669"/>
    <property type="project" value="UniProtKB-SubCell"/>
</dbReference>
<reference evidence="7" key="1">
    <citation type="submission" date="2015-11" db="EMBL/GenBank/DDBJ databases">
        <title>De novo transcriptome assembly of four potential Pierce s Disease insect vectors from Arizona vineyards.</title>
        <authorList>
            <person name="Tassone E.E."/>
        </authorList>
    </citation>
    <scope>NUCLEOTIDE SEQUENCE</scope>
</reference>
<organism evidence="7">
    <name type="scientific">Homalodisca liturata</name>
    <dbReference type="NCBI Taxonomy" id="320908"/>
    <lineage>
        <taxon>Eukaryota</taxon>
        <taxon>Metazoa</taxon>
        <taxon>Ecdysozoa</taxon>
        <taxon>Arthropoda</taxon>
        <taxon>Hexapoda</taxon>
        <taxon>Insecta</taxon>
        <taxon>Pterygota</taxon>
        <taxon>Neoptera</taxon>
        <taxon>Paraneoptera</taxon>
        <taxon>Hemiptera</taxon>
        <taxon>Auchenorrhyncha</taxon>
        <taxon>Membracoidea</taxon>
        <taxon>Cicadellidae</taxon>
        <taxon>Cicadellinae</taxon>
        <taxon>Proconiini</taxon>
        <taxon>Homalodisca</taxon>
    </lineage>
</organism>
<name>A0A1B6H6W0_9HEMI</name>
<evidence type="ECO:0000256" key="2">
    <source>
        <dbReference type="ARBA" id="ARBA00022490"/>
    </source>
</evidence>
<dbReference type="EMBL" id="GECU01037324">
    <property type="protein sequence ID" value="JAS70382.1"/>
    <property type="molecule type" value="Transcribed_RNA"/>
</dbReference>
<keyword evidence="2" id="KW-0963">Cytoplasm</keyword>
<accession>A0A1B6H6W0</accession>
<evidence type="ECO:0000313" key="7">
    <source>
        <dbReference type="EMBL" id="JAS70382.1"/>
    </source>
</evidence>
<dbReference type="Gene3D" id="1.10.287.1490">
    <property type="match status" value="1"/>
</dbReference>
<feature type="non-terminal residue" evidence="7">
    <location>
        <position position="476"/>
    </location>
</feature>
<comment type="subcellular location">
    <subcellularLocation>
        <location evidence="1">Cytoplasm</location>
        <location evidence="1">Cytoskeleton</location>
        <location evidence="1">Microtubule organizing center</location>
        <location evidence="1">Centrosome</location>
    </subcellularLocation>
</comment>
<dbReference type="InterPro" id="IPR028745">
    <property type="entry name" value="AKAP9/Pericentrin"/>
</dbReference>
<evidence type="ECO:0000256" key="6">
    <source>
        <dbReference type="SAM" id="MobiDB-lite"/>
    </source>
</evidence>
<feature type="coiled-coil region" evidence="5">
    <location>
        <begin position="405"/>
        <end position="432"/>
    </location>
</feature>
<dbReference type="PANTHER" id="PTHR44981">
    <property type="entry name" value="PERICENTRIN-LIKE PROTEIN, ISOFORM F"/>
    <property type="match status" value="1"/>
</dbReference>
<feature type="region of interest" description="Disordered" evidence="6">
    <location>
        <begin position="452"/>
        <end position="476"/>
    </location>
</feature>
<dbReference type="GO" id="GO:0007165">
    <property type="term" value="P:signal transduction"/>
    <property type="evidence" value="ECO:0007669"/>
    <property type="project" value="InterPro"/>
</dbReference>
<feature type="region of interest" description="Disordered" evidence="6">
    <location>
        <begin position="34"/>
        <end position="57"/>
    </location>
</feature>
<feature type="coiled-coil region" evidence="5">
    <location>
        <begin position="261"/>
        <end position="368"/>
    </location>
</feature>
<dbReference type="GO" id="GO:0060090">
    <property type="term" value="F:molecular adaptor activity"/>
    <property type="evidence" value="ECO:0007669"/>
    <property type="project" value="InterPro"/>
</dbReference>
<feature type="coiled-coil region" evidence="5">
    <location>
        <begin position="125"/>
        <end position="169"/>
    </location>
</feature>
<dbReference type="PANTHER" id="PTHR44981:SF2">
    <property type="entry name" value="PERICENTRIN-LIKE PROTEIN, ISOFORM F"/>
    <property type="match status" value="1"/>
</dbReference>
<keyword evidence="4" id="KW-0206">Cytoskeleton</keyword>
<sequence length="476" mass="54171">VKELAQYLTSCEDELNKSVVGELLKMASPHLTSTVHTSDVEASSDSESESHNDQRRVHFAPDVSALVSLLEDDCLENTSVDVSLQLRAELESCLERLRGEAAIVLGLTQGRTTSTMEDRRLTSLTRQLIEEKKAKEEALSHLEELQDQVQKYESELKDLHKNLVETKDKMIKEKIAEEVELRQRHADARVHKLSLLQEKARTLLSERGDCPPQWLGLIEELCVEGDCLIEEAWRVRDEQQLEVEAADKQLRSTRAFLDEQALEREQERDEYTRQIARLNELVRERGRDRQFSSEVESLEQQLKEMTERLSDSEDKKLKMEKKLKGAEDKIWVLQDYIDEIETTKSQREAALEERVVELQAELDTQARAHAEVVGELQSLQGCSGDHTPQPSPQTHICPPTSLQLKSQLRGMAKSLEKQIRELEAANIHVSSASLSSPSEDVSIREQLEALRCRTPEDSSCPNSPSHLPMEELVQLS</sequence>
<dbReference type="SUPFAM" id="SSF90257">
    <property type="entry name" value="Myosin rod fragments"/>
    <property type="match status" value="1"/>
</dbReference>